<dbReference type="PANTHER" id="PTHR43433">
    <property type="entry name" value="HYDROLASE, ALPHA/BETA FOLD FAMILY PROTEIN"/>
    <property type="match status" value="1"/>
</dbReference>
<reference evidence="2" key="1">
    <citation type="submission" date="2021-04" db="EMBL/GenBank/DDBJ databases">
        <authorList>
            <person name="Hartkoorn R.C."/>
            <person name="Beaudoing E."/>
            <person name="Hot D."/>
        </authorList>
    </citation>
    <scope>NUCLEOTIDE SEQUENCE</scope>
    <source>
        <strain evidence="2">NRRL B-16292</strain>
    </source>
</reference>
<proteinExistence type="predicted"/>
<evidence type="ECO:0000313" key="2">
    <source>
        <dbReference type="EMBL" id="UWP83970.1"/>
    </source>
</evidence>
<gene>
    <name evidence="2" type="ORF">Dfulv_06875</name>
</gene>
<organism evidence="2 3">
    <name type="scientific">Dactylosporangium fulvum</name>
    <dbReference type="NCBI Taxonomy" id="53359"/>
    <lineage>
        <taxon>Bacteria</taxon>
        <taxon>Bacillati</taxon>
        <taxon>Actinomycetota</taxon>
        <taxon>Actinomycetes</taxon>
        <taxon>Micromonosporales</taxon>
        <taxon>Micromonosporaceae</taxon>
        <taxon>Dactylosporangium</taxon>
    </lineage>
</organism>
<feature type="domain" description="AB hydrolase-1" evidence="1">
    <location>
        <begin position="22"/>
        <end position="151"/>
    </location>
</feature>
<sequence>MKTETLTVPGATIYYEVRGSGPVLLLVCGGIYDAEGFAGLADGLADSRTVVTYDRRGNSRSPLDGPPARQSVEEHADDAYRLLAAVGVTEDEPAEVFGNSSGATIALEMTARHPELVRTVVAHEPPNFELLPDFDRFRTLTRRVEETYRQAGWGAAMGVFGEGMGEGHQDAGEPPSPEFAARMQKNVEFFVGYEVPPVGAYLPDLDALRSGATRVVPAVGAASTGEPPNRVGLELATRLETTAEVFPGGHGGFGDAANFGPKLREVLDRE</sequence>
<dbReference type="Proteomes" id="UP001059617">
    <property type="component" value="Chromosome"/>
</dbReference>
<dbReference type="RefSeq" id="WP_259861785.1">
    <property type="nucleotide sequence ID" value="NZ_BAAAST010000022.1"/>
</dbReference>
<reference evidence="2" key="2">
    <citation type="submission" date="2022-09" db="EMBL/GenBank/DDBJ databases">
        <title>Biosynthetic gene clusters of Dactylosporangioum fulvum.</title>
        <authorList>
            <person name="Caradec T."/>
        </authorList>
    </citation>
    <scope>NUCLEOTIDE SEQUENCE</scope>
    <source>
        <strain evidence="2">NRRL B-16292</strain>
    </source>
</reference>
<dbReference type="InterPro" id="IPR029058">
    <property type="entry name" value="AB_hydrolase_fold"/>
</dbReference>
<keyword evidence="3" id="KW-1185">Reference proteome</keyword>
<accession>A0ABY5W3K8</accession>
<dbReference type="SUPFAM" id="SSF53474">
    <property type="entry name" value="alpha/beta-Hydrolases"/>
    <property type="match status" value="1"/>
</dbReference>
<dbReference type="Pfam" id="PF00561">
    <property type="entry name" value="Abhydrolase_1"/>
    <property type="match status" value="1"/>
</dbReference>
<dbReference type="EMBL" id="CP073720">
    <property type="protein sequence ID" value="UWP83970.1"/>
    <property type="molecule type" value="Genomic_DNA"/>
</dbReference>
<dbReference type="Gene3D" id="3.40.50.1820">
    <property type="entry name" value="alpha/beta hydrolase"/>
    <property type="match status" value="1"/>
</dbReference>
<evidence type="ECO:0000313" key="3">
    <source>
        <dbReference type="Proteomes" id="UP001059617"/>
    </source>
</evidence>
<evidence type="ECO:0000259" key="1">
    <source>
        <dbReference type="Pfam" id="PF00561"/>
    </source>
</evidence>
<dbReference type="GO" id="GO:0016787">
    <property type="term" value="F:hydrolase activity"/>
    <property type="evidence" value="ECO:0007669"/>
    <property type="project" value="UniProtKB-KW"/>
</dbReference>
<dbReference type="InterPro" id="IPR050471">
    <property type="entry name" value="AB_hydrolase"/>
</dbReference>
<protein>
    <submittedName>
        <fullName evidence="2">Alpha/beta hydrolase</fullName>
    </submittedName>
</protein>
<dbReference type="PANTHER" id="PTHR43433:SF5">
    <property type="entry name" value="AB HYDROLASE-1 DOMAIN-CONTAINING PROTEIN"/>
    <property type="match status" value="1"/>
</dbReference>
<keyword evidence="2" id="KW-0378">Hydrolase</keyword>
<name>A0ABY5W3K8_9ACTN</name>
<dbReference type="InterPro" id="IPR000073">
    <property type="entry name" value="AB_hydrolase_1"/>
</dbReference>